<evidence type="ECO:0000256" key="1">
    <source>
        <dbReference type="SAM" id="MobiDB-lite"/>
    </source>
</evidence>
<proteinExistence type="predicted"/>
<dbReference type="Proteomes" id="UP001247754">
    <property type="component" value="Unassembled WGS sequence"/>
</dbReference>
<accession>A0ABU1FAI5</accession>
<evidence type="ECO:0000313" key="3">
    <source>
        <dbReference type="Proteomes" id="UP001247754"/>
    </source>
</evidence>
<feature type="region of interest" description="Disordered" evidence="1">
    <location>
        <begin position="114"/>
        <end position="145"/>
    </location>
</feature>
<evidence type="ECO:0008006" key="4">
    <source>
        <dbReference type="Google" id="ProtNLM"/>
    </source>
</evidence>
<sequence length="145" mass="15329">MLRLNLAREPHWLDLGLGVRVRVEPLTTALMVAARSDPTVRGLPEGTSDDEIAVVFGKALAERAILDWEGVGDADGSPTPVTPEGIAALLDIWPIFEKFQMGYVAKGLELEQEKNASAPSPTGSGAGATAIARPAKGRARTARKS</sequence>
<keyword evidence="3" id="KW-1185">Reference proteome</keyword>
<reference evidence="2 3" key="1">
    <citation type="submission" date="2023-09" db="EMBL/GenBank/DDBJ databases">
        <title>Xinfangfangia sedmenti sp. nov., isolated the sedment.</title>
        <authorList>
            <person name="Xu L."/>
        </authorList>
    </citation>
    <scope>NUCLEOTIDE SEQUENCE [LARGE SCALE GENOMIC DNA]</scope>
    <source>
        <strain evidence="2 3">LG-4</strain>
    </source>
</reference>
<protein>
    <recommendedName>
        <fullName evidence="4">Tail assembly chaperone</fullName>
    </recommendedName>
</protein>
<organism evidence="2 3">
    <name type="scientific">Ruixingdingia sedimenti</name>
    <dbReference type="NCBI Taxonomy" id="3073604"/>
    <lineage>
        <taxon>Bacteria</taxon>
        <taxon>Pseudomonadati</taxon>
        <taxon>Pseudomonadota</taxon>
        <taxon>Alphaproteobacteria</taxon>
        <taxon>Rhodobacterales</taxon>
        <taxon>Paracoccaceae</taxon>
        <taxon>Ruixingdingia</taxon>
    </lineage>
</organism>
<evidence type="ECO:0000313" key="2">
    <source>
        <dbReference type="EMBL" id="MDR5653891.1"/>
    </source>
</evidence>
<feature type="compositionally biased region" description="Basic residues" evidence="1">
    <location>
        <begin position="135"/>
        <end position="145"/>
    </location>
</feature>
<dbReference type="EMBL" id="JAVKPH010000018">
    <property type="protein sequence ID" value="MDR5653891.1"/>
    <property type="molecule type" value="Genomic_DNA"/>
</dbReference>
<comment type="caution">
    <text evidence="2">The sequence shown here is derived from an EMBL/GenBank/DDBJ whole genome shotgun (WGS) entry which is preliminary data.</text>
</comment>
<dbReference type="RefSeq" id="WP_310458112.1">
    <property type="nucleotide sequence ID" value="NZ_JAVKPH010000018.1"/>
</dbReference>
<name>A0ABU1FAI5_9RHOB</name>
<gene>
    <name evidence="2" type="ORF">RGD00_14850</name>
</gene>